<dbReference type="SUPFAM" id="SSF56300">
    <property type="entry name" value="Metallo-dependent phosphatases"/>
    <property type="match status" value="1"/>
</dbReference>
<dbReference type="Proteomes" id="UP000189674">
    <property type="component" value="Chromosome"/>
</dbReference>
<dbReference type="GO" id="GO:0008758">
    <property type="term" value="F:UDP-2,3-diacylglucosamine hydrolase activity"/>
    <property type="evidence" value="ECO:0007669"/>
    <property type="project" value="TreeGrafter"/>
</dbReference>
<dbReference type="PANTHER" id="PTHR31302">
    <property type="entry name" value="TRANSMEMBRANE PROTEIN WITH METALLOPHOSPHOESTERASE DOMAIN-RELATED"/>
    <property type="match status" value="1"/>
</dbReference>
<gene>
    <name evidence="5" type="ORF">STSP2_01015</name>
</gene>
<dbReference type="InterPro" id="IPR051158">
    <property type="entry name" value="Metallophosphoesterase_sf"/>
</dbReference>
<evidence type="ECO:0000256" key="3">
    <source>
        <dbReference type="SAM" id="Phobius"/>
    </source>
</evidence>
<feature type="domain" description="Calcineurin-like phosphoesterase" evidence="4">
    <location>
        <begin position="80"/>
        <end position="235"/>
    </location>
</feature>
<proteinExistence type="predicted"/>
<dbReference type="InterPro" id="IPR004843">
    <property type="entry name" value="Calcineurin-like_PHP"/>
</dbReference>
<dbReference type="GO" id="GO:0016020">
    <property type="term" value="C:membrane"/>
    <property type="evidence" value="ECO:0007669"/>
    <property type="project" value="GOC"/>
</dbReference>
<name>A0A1U9NIV6_9BACT</name>
<dbReference type="Pfam" id="PF00149">
    <property type="entry name" value="Metallophos"/>
    <property type="match status" value="1"/>
</dbReference>
<dbReference type="KEGG" id="alus:STSP2_01015"/>
<evidence type="ECO:0000313" key="6">
    <source>
        <dbReference type="Proteomes" id="UP000189674"/>
    </source>
</evidence>
<feature type="transmembrane region" description="Helical" evidence="3">
    <location>
        <begin position="37"/>
        <end position="57"/>
    </location>
</feature>
<organism evidence="5 6">
    <name type="scientific">Anaerohalosphaera lusitana</name>
    <dbReference type="NCBI Taxonomy" id="1936003"/>
    <lineage>
        <taxon>Bacteria</taxon>
        <taxon>Pseudomonadati</taxon>
        <taxon>Planctomycetota</taxon>
        <taxon>Phycisphaerae</taxon>
        <taxon>Sedimentisphaerales</taxon>
        <taxon>Anaerohalosphaeraceae</taxon>
        <taxon>Anaerohalosphaera</taxon>
    </lineage>
</organism>
<dbReference type="Gene3D" id="3.60.21.10">
    <property type="match status" value="1"/>
</dbReference>
<keyword evidence="6" id="KW-1185">Reference proteome</keyword>
<evidence type="ECO:0000313" key="5">
    <source>
        <dbReference type="EMBL" id="AQT67863.1"/>
    </source>
</evidence>
<evidence type="ECO:0000256" key="2">
    <source>
        <dbReference type="ARBA" id="ARBA00022801"/>
    </source>
</evidence>
<protein>
    <submittedName>
        <fullName evidence="5">Putative metallophosphoesterase</fullName>
        <ecNumber evidence="5">3.1.-.-</ecNumber>
    </submittedName>
</protein>
<evidence type="ECO:0000259" key="4">
    <source>
        <dbReference type="Pfam" id="PF00149"/>
    </source>
</evidence>
<keyword evidence="3" id="KW-0812">Transmembrane</keyword>
<dbReference type="GO" id="GO:0046872">
    <property type="term" value="F:metal ion binding"/>
    <property type="evidence" value="ECO:0007669"/>
    <property type="project" value="UniProtKB-KW"/>
</dbReference>
<keyword evidence="2 5" id="KW-0378">Hydrolase</keyword>
<evidence type="ECO:0000256" key="1">
    <source>
        <dbReference type="ARBA" id="ARBA00022723"/>
    </source>
</evidence>
<dbReference type="EC" id="3.1.-.-" evidence="5"/>
<dbReference type="EMBL" id="CP019791">
    <property type="protein sequence ID" value="AQT67863.1"/>
    <property type="molecule type" value="Genomic_DNA"/>
</dbReference>
<accession>A0A1U9NIV6</accession>
<keyword evidence="1" id="KW-0479">Metal-binding</keyword>
<dbReference type="PANTHER" id="PTHR31302:SF31">
    <property type="entry name" value="PHOSPHODIESTERASE YAEI"/>
    <property type="match status" value="1"/>
</dbReference>
<dbReference type="GO" id="GO:0009245">
    <property type="term" value="P:lipid A biosynthetic process"/>
    <property type="evidence" value="ECO:0007669"/>
    <property type="project" value="TreeGrafter"/>
</dbReference>
<dbReference type="InterPro" id="IPR029052">
    <property type="entry name" value="Metallo-depent_PP-like"/>
</dbReference>
<keyword evidence="3" id="KW-0472">Membrane</keyword>
<dbReference type="AlphaFoldDB" id="A0A1U9NIV6"/>
<dbReference type="STRING" id="1936003.STSP2_01015"/>
<reference evidence="6" key="1">
    <citation type="submission" date="2017-02" db="EMBL/GenBank/DDBJ databases">
        <title>Comparative genomics and description of representatives of a novel lineage of planctomycetes thriving in anoxic sediments.</title>
        <authorList>
            <person name="Spring S."/>
            <person name="Bunk B."/>
            <person name="Sproer C."/>
        </authorList>
    </citation>
    <scope>NUCLEOTIDE SEQUENCE [LARGE SCALE GENOMIC DNA]</scope>
    <source>
        <strain evidence="6">ST-NAGAB-D1</strain>
    </source>
</reference>
<keyword evidence="3" id="KW-1133">Transmembrane helix</keyword>
<sequence>MLFAGGILLVFWAEISLLVRAWLKRGKGGWQSLVNRYAVLVHVVFLVTAGCLVWGYWVEPYWLDVSEVRVKAGELADSSLRVVHFSDLHCDPVERCEEELVAAVNAADADIVVFTGDMLNPAAGDVGHAEAEELFRRTMGAIEAKAGKFAVSGNWEWRNDAEGLLEGTGFVLLDGERQMIEKDGAEVCVTGLGYGDRPGSVEVAEGAYNILLYHTPDLVESVEGFDLYLCGHTHGGQVALPWYGALITFSEFGKKYEAGRYEVGGMDVYVSRGIGMEGGGAPRVRFCARPEVTVFEIGGGV</sequence>